<keyword evidence="7" id="KW-1185">Reference proteome</keyword>
<evidence type="ECO:0000256" key="3">
    <source>
        <dbReference type="SAM" id="MobiDB-lite"/>
    </source>
</evidence>
<feature type="region of interest" description="Disordered" evidence="3">
    <location>
        <begin position="202"/>
        <end position="224"/>
    </location>
</feature>
<evidence type="ECO:0000256" key="2">
    <source>
        <dbReference type="ARBA" id="ARBA00023004"/>
    </source>
</evidence>
<organism evidence="6 7">
    <name type="scientific">Rhizophlyctis rosea</name>
    <dbReference type="NCBI Taxonomy" id="64517"/>
    <lineage>
        <taxon>Eukaryota</taxon>
        <taxon>Fungi</taxon>
        <taxon>Fungi incertae sedis</taxon>
        <taxon>Chytridiomycota</taxon>
        <taxon>Chytridiomycota incertae sedis</taxon>
        <taxon>Chytridiomycetes</taxon>
        <taxon>Rhizophlyctidales</taxon>
        <taxon>Rhizophlyctidaceae</taxon>
        <taxon>Rhizophlyctis</taxon>
    </lineage>
</organism>
<evidence type="ECO:0000313" key="7">
    <source>
        <dbReference type="Proteomes" id="UP001212841"/>
    </source>
</evidence>
<evidence type="ECO:0000256" key="5">
    <source>
        <dbReference type="SAM" id="SignalP"/>
    </source>
</evidence>
<gene>
    <name evidence="6" type="ORF">HK097_005418</name>
</gene>
<evidence type="ECO:0000256" key="4">
    <source>
        <dbReference type="SAM" id="Phobius"/>
    </source>
</evidence>
<feature type="chain" id="PRO_5042068292" description="Kelch repeat protein" evidence="5">
    <location>
        <begin position="21"/>
        <end position="476"/>
    </location>
</feature>
<feature type="signal peptide" evidence="5">
    <location>
        <begin position="1"/>
        <end position="20"/>
    </location>
</feature>
<dbReference type="Proteomes" id="UP001212841">
    <property type="component" value="Unassembled WGS sequence"/>
</dbReference>
<dbReference type="SUPFAM" id="SSF117281">
    <property type="entry name" value="Kelch motif"/>
    <property type="match status" value="1"/>
</dbReference>
<name>A0AAD5SGT2_9FUNG</name>
<protein>
    <recommendedName>
        <fullName evidence="8">Kelch repeat protein</fullName>
    </recommendedName>
</protein>
<keyword evidence="4" id="KW-0812">Transmembrane</keyword>
<dbReference type="EMBL" id="JADGJD010000254">
    <property type="protein sequence ID" value="KAJ3052917.1"/>
    <property type="molecule type" value="Genomic_DNA"/>
</dbReference>
<dbReference type="GO" id="GO:0019760">
    <property type="term" value="P:glucosinolate metabolic process"/>
    <property type="evidence" value="ECO:0007669"/>
    <property type="project" value="UniProtKB-ARBA"/>
</dbReference>
<feature type="transmembrane region" description="Helical" evidence="4">
    <location>
        <begin position="410"/>
        <end position="430"/>
    </location>
</feature>
<keyword evidence="5" id="KW-0732">Signal</keyword>
<evidence type="ECO:0008006" key="8">
    <source>
        <dbReference type="Google" id="ProtNLM"/>
    </source>
</evidence>
<feature type="region of interest" description="Disordered" evidence="3">
    <location>
        <begin position="457"/>
        <end position="476"/>
    </location>
</feature>
<feature type="compositionally biased region" description="Basic and acidic residues" evidence="3">
    <location>
        <begin position="211"/>
        <end position="223"/>
    </location>
</feature>
<accession>A0AAD5SGT2</accession>
<proteinExistence type="predicted"/>
<comment type="caution">
    <text evidence="6">The sequence shown here is derived from an EMBL/GenBank/DDBJ whole genome shotgun (WGS) entry which is preliminary data.</text>
</comment>
<keyword evidence="4" id="KW-1133">Transmembrane helix</keyword>
<reference evidence="6" key="1">
    <citation type="submission" date="2020-05" db="EMBL/GenBank/DDBJ databases">
        <title>Phylogenomic resolution of chytrid fungi.</title>
        <authorList>
            <person name="Stajich J.E."/>
            <person name="Amses K."/>
            <person name="Simmons R."/>
            <person name="Seto K."/>
            <person name="Myers J."/>
            <person name="Bonds A."/>
            <person name="Quandt C.A."/>
            <person name="Barry K."/>
            <person name="Liu P."/>
            <person name="Grigoriev I."/>
            <person name="Longcore J.E."/>
            <person name="James T.Y."/>
        </authorList>
    </citation>
    <scope>NUCLEOTIDE SEQUENCE</scope>
    <source>
        <strain evidence="6">JEL0318</strain>
    </source>
</reference>
<keyword evidence="2" id="KW-0408">Iron</keyword>
<sequence length="476" mass="51339">MTRPTIILAALSLPLTLVHGQIGSDGTLRTTPRGNGVFVALKDRIVLWGGTSTYAANRAVTQSPEIGTTVTEFFYANFTLRNTVVQTVPSGEGNYLDVHSARCDVLNDKIYCFGGQSNSGSRTIWGNLTTWEAGTFQTHSVNGAKARNMPGLAIMDQRAYVYGGYDREADAPGLSNSDSTQVTDPANRRLGFDSIVLSVNSTSSLPVPPTRESESKPPYRPDRSPCFTRFSPTQILLDEGPTDHDVWTFDTSSSSWQALYGPQDLRHGHTPKKQAACAAGRDGRVWSFGGFHSLQYGAFGTNQIAVLDLVDRKRGFYDAGGSDGPTKRFGSHMVMVGKYLVVFGGFDKEAGGKWVAEDGKFYFFDTEGQKWVSAATVAADQTFKTSSIGVSETTIGIGSVDPEQTPKIRIIGAVVGVIVVVHVIGICLCVRRRRNARAKAWSSERVDATAPHAQPPAYELAALKSGPTPPDASARV</sequence>
<dbReference type="PANTHER" id="PTHR47435">
    <property type="entry name" value="KELCH REPEAT PROTEIN (AFU_ORTHOLOGUE AFUA_5G12780)"/>
    <property type="match status" value="1"/>
</dbReference>
<dbReference type="InterPro" id="IPR015915">
    <property type="entry name" value="Kelch-typ_b-propeller"/>
</dbReference>
<evidence type="ECO:0000313" key="6">
    <source>
        <dbReference type="EMBL" id="KAJ3052917.1"/>
    </source>
</evidence>
<dbReference type="Gene3D" id="2.120.10.80">
    <property type="entry name" value="Kelch-type beta propeller"/>
    <property type="match status" value="2"/>
</dbReference>
<dbReference type="AlphaFoldDB" id="A0AAD5SGT2"/>
<dbReference type="PANTHER" id="PTHR47435:SF4">
    <property type="entry name" value="KELCH REPEAT PROTEIN (AFU_ORTHOLOGUE AFUA_5G12780)"/>
    <property type="match status" value="1"/>
</dbReference>
<evidence type="ECO:0000256" key="1">
    <source>
        <dbReference type="ARBA" id="ARBA00022737"/>
    </source>
</evidence>
<keyword evidence="4" id="KW-0472">Membrane</keyword>
<keyword evidence="1" id="KW-0677">Repeat</keyword>